<evidence type="ECO:0000313" key="2">
    <source>
        <dbReference type="EMBL" id="KAF9760567.1"/>
    </source>
</evidence>
<dbReference type="Proteomes" id="UP000740883">
    <property type="component" value="Unassembled WGS sequence"/>
</dbReference>
<comment type="caution">
    <text evidence="2">The sequence shown here is derived from an EMBL/GenBank/DDBJ whole genome shotgun (WGS) entry which is preliminary data.</text>
</comment>
<feature type="compositionally biased region" description="Basic residues" evidence="1">
    <location>
        <begin position="141"/>
        <end position="158"/>
    </location>
</feature>
<dbReference type="AlphaFoldDB" id="A0A9P6GVC0"/>
<reference evidence="2 3" key="1">
    <citation type="journal article" date="2020" name="Genome Biol. Evol.">
        <title>Comparative genomics of strictly vertically transmitted, feminizing microsporidia endosymbionts of amphipod crustaceans.</title>
        <authorList>
            <person name="Cormier A."/>
            <person name="Chebbi M.A."/>
            <person name="Giraud I."/>
            <person name="Wattier R."/>
            <person name="Teixeira M."/>
            <person name="Gilbert C."/>
            <person name="Rigaud T."/>
            <person name="Cordaux R."/>
        </authorList>
    </citation>
    <scope>NUCLEOTIDE SEQUENCE [LARGE SCALE GENOMIC DNA]</scope>
    <source>
        <strain evidence="2 3">Ou3-Ou53</strain>
    </source>
</reference>
<protein>
    <submittedName>
        <fullName evidence="2">Uncharacterized protein</fullName>
    </submittedName>
</protein>
<organism evidence="2 3">
    <name type="scientific">Nosema granulosis</name>
    <dbReference type="NCBI Taxonomy" id="83296"/>
    <lineage>
        <taxon>Eukaryota</taxon>
        <taxon>Fungi</taxon>
        <taxon>Fungi incertae sedis</taxon>
        <taxon>Microsporidia</taxon>
        <taxon>Nosematidae</taxon>
        <taxon>Nosema</taxon>
    </lineage>
</organism>
<sequence length="238" mass="27809">MKKININEMFITFKSSKLPPLPTSTSKNRKIKNINVQKLAKMFDEDYSDLEPISSDEEIYLNQLVEPVEDDHHLENQVTNDDMNQTFIQDLNNDDARIDDVPLINLNDDYIGNEIEIGGGSVDNQQVAVDQQNRQDDAKNPLKKKCRSAQAKKKQNSKRNLKLRRNRFNYVLTRRLNYPFKMSAIKKVLYHYSIKYVHVKLVGEMVVIGVKNGMVKQDYEHALPQDCFNKDHYRSFKK</sequence>
<keyword evidence="3" id="KW-1185">Reference proteome</keyword>
<evidence type="ECO:0000256" key="1">
    <source>
        <dbReference type="SAM" id="MobiDB-lite"/>
    </source>
</evidence>
<dbReference type="EMBL" id="SBJO01000598">
    <property type="protein sequence ID" value="KAF9760567.1"/>
    <property type="molecule type" value="Genomic_DNA"/>
</dbReference>
<proteinExistence type="predicted"/>
<feature type="region of interest" description="Disordered" evidence="1">
    <location>
        <begin position="130"/>
        <end position="158"/>
    </location>
</feature>
<gene>
    <name evidence="2" type="ORF">NGRA_3125</name>
</gene>
<name>A0A9P6GVC0_9MICR</name>
<evidence type="ECO:0000313" key="3">
    <source>
        <dbReference type="Proteomes" id="UP000740883"/>
    </source>
</evidence>
<dbReference type="OrthoDB" id="10105145at2759"/>
<accession>A0A9P6GVC0</accession>